<sequence length="179" mass="20910">MNSVTKMRKMDYFQARISIETSEYFRLLKEKYEEEASANMTQAMVIAKAIDDVAAITNWDKVIHDNSIKLRYIDKEELETKELRLRVQLSDQLKNTINNYKLLLPEYTKTRSVSIGITLKFIFKGALLKRINPHIAEDKLSIDSKFEKYESILLEYVAPANRDKFIALLSDLKVEIKKL</sequence>
<accession>A0AAT9P4A6</accession>
<dbReference type="AlphaFoldDB" id="A0AAT9P4A6"/>
<name>A0AAT9P4A6_9STAP</name>
<organism evidence="1">
    <name type="scientific">Macrococcus psychrotolerans</name>
    <dbReference type="NCBI Taxonomy" id="3039389"/>
    <lineage>
        <taxon>Bacteria</taxon>
        <taxon>Bacillati</taxon>
        <taxon>Bacillota</taxon>
        <taxon>Bacilli</taxon>
        <taxon>Bacillales</taxon>
        <taxon>Staphylococcaceae</taxon>
        <taxon>Macrococcus</taxon>
    </lineage>
</organism>
<dbReference type="EMBL" id="CP079955">
    <property type="protein sequence ID" value="QYA33226.2"/>
    <property type="molecule type" value="Genomic_DNA"/>
</dbReference>
<gene>
    <name evidence="1" type="ORF">KYI10_01950</name>
</gene>
<reference evidence="1" key="1">
    <citation type="submission" date="2021-07" db="EMBL/GenBank/DDBJ databases">
        <title>Prevalence and characterization of methicillin-resistant Macrococcus spp. in food producing animals and meat in Switzerland in 2019.</title>
        <authorList>
            <person name="Keller J.E."/>
            <person name="Schwendener S."/>
            <person name="Neuenschwander J."/>
            <person name="Overesch G."/>
            <person name="Perreten V."/>
        </authorList>
    </citation>
    <scope>NUCLEOTIDE SEQUENCE</scope>
    <source>
        <strain evidence="1">19Msa1099</strain>
    </source>
</reference>
<proteinExistence type="predicted"/>
<evidence type="ECO:0000313" key="1">
    <source>
        <dbReference type="EMBL" id="QYA33226.2"/>
    </source>
</evidence>
<protein>
    <submittedName>
        <fullName evidence="1">Uncharacterized protein</fullName>
    </submittedName>
</protein>